<dbReference type="InterPro" id="IPR045667">
    <property type="entry name" value="ORC3_N"/>
</dbReference>
<evidence type="ECO:0000256" key="4">
    <source>
        <dbReference type="ARBA" id="ARBA00023125"/>
    </source>
</evidence>
<feature type="domain" description="Origin recognition complex subunit 3 winged helix C-terminal" evidence="8">
    <location>
        <begin position="574"/>
        <end position="644"/>
    </location>
</feature>
<sequence>MEHERCYIYTPPESEGRSSKRQRTRKRDPQPQRAERLATYREIWAQQEDRIQVLSFPLFSMRMSKQYQAALEEADSATQEKIINFVAASTRAEDEPQLSIPTGLVVAGPSIASHGPFFVRLGQRIKEETNSRYAILTSGESPNLKTLLKNLITKITSRIDDDDEELGRPTTSSRKGLKLLNFDLGHVQEWQKMNRVESIVIAIQDSEAFDTGILIELIDLLFSWLDRLPLVLLFGIATSAESFEDRLSGKSLRYLEGQKFDVTQSDEIIEKLFSATIARADVRLRIGPGLSRRILDRQKDHVQNVQDFVDGLKYAYISHFYASYPTVFLQEGLAFEDLSSDVFEAVRNLPSFRRWVEGLLDDRRTHDVRKLLDSDQYLYEKIIEYMDRGQLALSMLSQAVILLTCIREALHMTPQIRLSTIWTRAISGELLGAPLLRETMLTVKKTSSDKLAHVLASLKELDSDENYVSLESFQQELNNLIENNKNSTPLRSQDDVRNESLRTTVVAQKVLLSKHKAALSEQDKAYSDLVAHFHDRLEAYFNAAFVDPRTLFLSEIFMYDLKSPHTEVFQPRPRFAIERALASPHDYLGCDCCGGDQDEATLSATLPATAVLYQLYLNAGALINVSDLWSAFNVMVGDKDAEDESKTMALFQRALAELKNLGMVKPSRKKTDHIAKAMWKGL</sequence>
<evidence type="ECO:0000313" key="9">
    <source>
        <dbReference type="EMBL" id="KAF2682716.1"/>
    </source>
</evidence>
<keyword evidence="3" id="KW-0235">DNA replication</keyword>
<evidence type="ECO:0000259" key="8">
    <source>
        <dbReference type="Pfam" id="PF18137"/>
    </source>
</evidence>
<evidence type="ECO:0000256" key="2">
    <source>
        <dbReference type="ARBA" id="ARBA00010977"/>
    </source>
</evidence>
<dbReference type="CDD" id="cd20704">
    <property type="entry name" value="Orc3"/>
    <property type="match status" value="1"/>
</dbReference>
<dbReference type="Pfam" id="PF07034">
    <property type="entry name" value="ORC3_N"/>
    <property type="match status" value="1"/>
</dbReference>
<evidence type="ECO:0000256" key="3">
    <source>
        <dbReference type="ARBA" id="ARBA00022705"/>
    </source>
</evidence>
<evidence type="ECO:0000256" key="1">
    <source>
        <dbReference type="ARBA" id="ARBA00004123"/>
    </source>
</evidence>
<comment type="subcellular location">
    <subcellularLocation>
        <location evidence="1">Nucleus</location>
    </subcellularLocation>
</comment>
<dbReference type="PANTHER" id="PTHR12748:SF0">
    <property type="entry name" value="ORIGIN RECOGNITION COMPLEX SUBUNIT 3"/>
    <property type="match status" value="1"/>
</dbReference>
<dbReference type="EMBL" id="MU005586">
    <property type="protein sequence ID" value="KAF2682716.1"/>
    <property type="molecule type" value="Genomic_DNA"/>
</dbReference>
<dbReference type="Pfam" id="PF18137">
    <property type="entry name" value="WHD_ORC"/>
    <property type="match status" value="1"/>
</dbReference>
<comment type="similarity">
    <text evidence="2">Belongs to the ORC3 family.</text>
</comment>
<dbReference type="GO" id="GO:0005664">
    <property type="term" value="C:nuclear origin of replication recognition complex"/>
    <property type="evidence" value="ECO:0007669"/>
    <property type="project" value="InterPro"/>
</dbReference>
<evidence type="ECO:0000256" key="6">
    <source>
        <dbReference type="SAM" id="MobiDB-lite"/>
    </source>
</evidence>
<evidence type="ECO:0000259" key="7">
    <source>
        <dbReference type="Pfam" id="PF07034"/>
    </source>
</evidence>
<dbReference type="PANTHER" id="PTHR12748">
    <property type="entry name" value="ORIGIN RECOGNITION COMPLEX SUBUNIT 3"/>
    <property type="match status" value="1"/>
</dbReference>
<dbReference type="OrthoDB" id="10265211at2759"/>
<organism evidence="9 10">
    <name type="scientific">Lentithecium fluviatile CBS 122367</name>
    <dbReference type="NCBI Taxonomy" id="1168545"/>
    <lineage>
        <taxon>Eukaryota</taxon>
        <taxon>Fungi</taxon>
        <taxon>Dikarya</taxon>
        <taxon>Ascomycota</taxon>
        <taxon>Pezizomycotina</taxon>
        <taxon>Dothideomycetes</taxon>
        <taxon>Pleosporomycetidae</taxon>
        <taxon>Pleosporales</taxon>
        <taxon>Massarineae</taxon>
        <taxon>Lentitheciaceae</taxon>
        <taxon>Lentithecium</taxon>
    </lineage>
</organism>
<dbReference type="GO" id="GO:0031261">
    <property type="term" value="C:DNA replication preinitiation complex"/>
    <property type="evidence" value="ECO:0007669"/>
    <property type="project" value="TreeGrafter"/>
</dbReference>
<gene>
    <name evidence="9" type="ORF">K458DRAFT_306676</name>
</gene>
<reference evidence="9" key="1">
    <citation type="journal article" date="2020" name="Stud. Mycol.">
        <title>101 Dothideomycetes genomes: a test case for predicting lifestyles and emergence of pathogens.</title>
        <authorList>
            <person name="Haridas S."/>
            <person name="Albert R."/>
            <person name="Binder M."/>
            <person name="Bloem J."/>
            <person name="Labutti K."/>
            <person name="Salamov A."/>
            <person name="Andreopoulos B."/>
            <person name="Baker S."/>
            <person name="Barry K."/>
            <person name="Bills G."/>
            <person name="Bluhm B."/>
            <person name="Cannon C."/>
            <person name="Castanera R."/>
            <person name="Culley D."/>
            <person name="Daum C."/>
            <person name="Ezra D."/>
            <person name="Gonzalez J."/>
            <person name="Henrissat B."/>
            <person name="Kuo A."/>
            <person name="Liang C."/>
            <person name="Lipzen A."/>
            <person name="Lutzoni F."/>
            <person name="Magnuson J."/>
            <person name="Mondo S."/>
            <person name="Nolan M."/>
            <person name="Ohm R."/>
            <person name="Pangilinan J."/>
            <person name="Park H.-J."/>
            <person name="Ramirez L."/>
            <person name="Alfaro M."/>
            <person name="Sun H."/>
            <person name="Tritt A."/>
            <person name="Yoshinaga Y."/>
            <person name="Zwiers L.-H."/>
            <person name="Turgeon B."/>
            <person name="Goodwin S."/>
            <person name="Spatafora J."/>
            <person name="Crous P."/>
            <person name="Grigoriev I."/>
        </authorList>
    </citation>
    <scope>NUCLEOTIDE SEQUENCE</scope>
    <source>
        <strain evidence="9">CBS 122367</strain>
    </source>
</reference>
<keyword evidence="5" id="KW-0539">Nucleus</keyword>
<protein>
    <submittedName>
        <fullName evidence="9">Uncharacterized protein</fullName>
    </submittedName>
</protein>
<feature type="domain" description="Origin recognition complex subunit 3 N-terminal" evidence="7">
    <location>
        <begin position="5"/>
        <end position="322"/>
    </location>
</feature>
<name>A0A6G1IWT6_9PLEO</name>
<evidence type="ECO:0000313" key="10">
    <source>
        <dbReference type="Proteomes" id="UP000799291"/>
    </source>
</evidence>
<keyword evidence="10" id="KW-1185">Reference proteome</keyword>
<dbReference type="GO" id="GO:0006270">
    <property type="term" value="P:DNA replication initiation"/>
    <property type="evidence" value="ECO:0007669"/>
    <property type="project" value="TreeGrafter"/>
</dbReference>
<feature type="region of interest" description="Disordered" evidence="6">
    <location>
        <begin position="1"/>
        <end position="34"/>
    </location>
</feature>
<dbReference type="GO" id="GO:0003688">
    <property type="term" value="F:DNA replication origin binding"/>
    <property type="evidence" value="ECO:0007669"/>
    <property type="project" value="TreeGrafter"/>
</dbReference>
<accession>A0A6G1IWT6</accession>
<evidence type="ECO:0000256" key="5">
    <source>
        <dbReference type="ARBA" id="ARBA00023242"/>
    </source>
</evidence>
<dbReference type="Proteomes" id="UP000799291">
    <property type="component" value="Unassembled WGS sequence"/>
</dbReference>
<dbReference type="InterPro" id="IPR040855">
    <property type="entry name" value="ORC_WH_C"/>
</dbReference>
<dbReference type="InterPro" id="IPR020795">
    <property type="entry name" value="ORC3"/>
</dbReference>
<dbReference type="GO" id="GO:0005656">
    <property type="term" value="C:nuclear pre-replicative complex"/>
    <property type="evidence" value="ECO:0007669"/>
    <property type="project" value="TreeGrafter"/>
</dbReference>
<dbReference type="AlphaFoldDB" id="A0A6G1IWT6"/>
<keyword evidence="4" id="KW-0238">DNA-binding</keyword>
<proteinExistence type="inferred from homology"/>